<evidence type="ECO:0000313" key="1">
    <source>
        <dbReference type="EMBL" id="AIF27783.1"/>
    </source>
</evidence>
<keyword evidence="2" id="KW-1185">Reference proteome</keyword>
<gene>
    <name evidence="1" type="ORF">SmphiM12_499</name>
</gene>
<dbReference type="GeneID" id="24422804"/>
<dbReference type="EMBL" id="KF381361">
    <property type="protein sequence ID" value="AIF27783.1"/>
    <property type="molecule type" value="Genomic_DNA"/>
</dbReference>
<reference evidence="1 2" key="1">
    <citation type="journal article" date="2014" name="Virology">
        <title>The genome, proteome and phylogenetic analysis of Sinorhizobium meliloti phage PhiM12, the founder of a new group of T4-superfamily phages.</title>
        <authorList>
            <person name="Brewer T.E."/>
            <person name="Elizabeth Stroupe M."/>
            <person name="Jones K.M."/>
        </authorList>
    </citation>
    <scope>NUCLEOTIDE SEQUENCE [LARGE SCALE GENOMIC DNA]</scope>
</reference>
<accession>A0A068NXM5</accession>
<proteinExistence type="predicted"/>
<reference evidence="1 2" key="2">
    <citation type="journal article" date="2014" name="Virology">
        <title>The structure of Sinorhizobium meliloti phage PhiM12, which has a novel T=19l triangulation number and is the founder of a new group of T4-superfamily phages.</title>
        <authorList>
            <person name="Stroupe M.E."/>
            <person name="Brewer T.E."/>
            <person name="Sousa D.R."/>
            <person name="Jones K.M."/>
        </authorList>
    </citation>
    <scope>NUCLEOTIDE SEQUENCE [LARGE SCALE GENOMIC DNA]</scope>
</reference>
<dbReference type="KEGG" id="vg:24422804"/>
<sequence>MYQFMMDFLFEQSNTGSIDFLKMVDEELVRVPGLNGS</sequence>
<name>A0A068NXM5_9CAUD</name>
<protein>
    <submittedName>
        <fullName evidence="1">Uncharacterized protein</fullName>
    </submittedName>
</protein>
<organism evidence="1 2">
    <name type="scientific">Sinorhizobium phage phiM12</name>
    <dbReference type="NCBI Taxonomy" id="1357423"/>
    <lineage>
        <taxon>Viruses</taxon>
        <taxon>Duplodnaviria</taxon>
        <taxon>Heunggongvirae</taxon>
        <taxon>Uroviricota</taxon>
        <taxon>Caudoviricetes</taxon>
        <taxon>Emdodecavirus</taxon>
        <taxon>Emdodecavirus M12</taxon>
    </lineage>
</organism>
<evidence type="ECO:0000313" key="2">
    <source>
        <dbReference type="Proteomes" id="UP000015089"/>
    </source>
</evidence>
<dbReference type="Proteomes" id="UP000015089">
    <property type="component" value="Segment"/>
</dbReference>
<dbReference type="RefSeq" id="YP_009143048.1">
    <property type="nucleotide sequence ID" value="NC_027204.1"/>
</dbReference>